<keyword evidence="1" id="KW-0507">mRNA processing</keyword>
<feature type="compositionally biased region" description="Basic and acidic residues" evidence="2">
    <location>
        <begin position="77"/>
        <end position="95"/>
    </location>
</feature>
<dbReference type="AlphaFoldDB" id="A0A1M8A460"/>
<gene>
    <name evidence="3" type="ORF">MSYG_1591</name>
</gene>
<dbReference type="VEuPathDB" id="FungiDB:MSYG_1591"/>
<feature type="region of interest" description="Disordered" evidence="2">
    <location>
        <begin position="34"/>
        <end position="147"/>
    </location>
</feature>
<keyword evidence="4" id="KW-1185">Reference proteome</keyword>
<dbReference type="GO" id="GO:0008270">
    <property type="term" value="F:zinc ion binding"/>
    <property type="evidence" value="ECO:0007669"/>
    <property type="project" value="InterPro"/>
</dbReference>
<evidence type="ECO:0000313" key="3">
    <source>
        <dbReference type="EMBL" id="SHO77250.1"/>
    </source>
</evidence>
<dbReference type="InterPro" id="IPR036875">
    <property type="entry name" value="Znf_CCHC_sf"/>
</dbReference>
<evidence type="ECO:0000313" key="4">
    <source>
        <dbReference type="Proteomes" id="UP000186303"/>
    </source>
</evidence>
<dbReference type="SUPFAM" id="SSF57756">
    <property type="entry name" value="Retrovirus zinc finger-like domains"/>
    <property type="match status" value="1"/>
</dbReference>
<name>A0A1M8A460_MALS4</name>
<dbReference type="EMBL" id="LT671822">
    <property type="protein sequence ID" value="SHO77250.1"/>
    <property type="molecule type" value="Genomic_DNA"/>
</dbReference>
<accession>A0A1M8A460</accession>
<reference evidence="4" key="1">
    <citation type="journal article" date="2017" name="Nucleic Acids Res.">
        <title>Proteogenomics produces comprehensive and highly accurate protein-coding gene annotation in a complete genome assembly of Malassezia sympodialis.</title>
        <authorList>
            <person name="Zhu Y."/>
            <person name="Engstroem P.G."/>
            <person name="Tellgren-Roth C."/>
            <person name="Baudo C.D."/>
            <person name="Kennell J.C."/>
            <person name="Sun S."/>
            <person name="Billmyre R.B."/>
            <person name="Schroeder M.S."/>
            <person name="Andersson A."/>
            <person name="Holm T."/>
            <person name="Sigurgeirsson B."/>
            <person name="Wu G."/>
            <person name="Sankaranarayanan S.R."/>
            <person name="Siddharthan R."/>
            <person name="Sanyal K."/>
            <person name="Lundeberg J."/>
            <person name="Nystedt B."/>
            <person name="Boekhout T."/>
            <person name="Dawson T.L. Jr."/>
            <person name="Heitman J."/>
            <person name="Scheynius A."/>
            <person name="Lehtioe J."/>
        </authorList>
    </citation>
    <scope>NUCLEOTIDE SEQUENCE [LARGE SCALE GENOMIC DNA]</scope>
    <source>
        <strain evidence="4">ATCC 42132</strain>
    </source>
</reference>
<dbReference type="Pfam" id="PF13917">
    <property type="entry name" value="zf-CCHC_3"/>
    <property type="match status" value="1"/>
</dbReference>
<evidence type="ECO:0000256" key="1">
    <source>
        <dbReference type="ARBA" id="ARBA00022664"/>
    </source>
</evidence>
<sequence>MYPSRVSVGRDESGRASRVCQRCERPGHAIYECKNPRPYKRRPTRTQVLNNPALEKQWRPTHSSEQVIQQPGAADRILQEREREREREQMRESMRPSHGNSLKRSASMASDESEFSASRSCSTCEESTATRSQLSYSDDDGKGSDSD</sequence>
<feature type="compositionally biased region" description="Polar residues" evidence="2">
    <location>
        <begin position="60"/>
        <end position="69"/>
    </location>
</feature>
<dbReference type="GO" id="GO:0003676">
    <property type="term" value="F:nucleic acid binding"/>
    <property type="evidence" value="ECO:0007669"/>
    <property type="project" value="InterPro"/>
</dbReference>
<evidence type="ECO:0000256" key="2">
    <source>
        <dbReference type="SAM" id="MobiDB-lite"/>
    </source>
</evidence>
<feature type="compositionally biased region" description="Polar residues" evidence="2">
    <location>
        <begin position="98"/>
        <end position="134"/>
    </location>
</feature>
<dbReference type="GO" id="GO:0006397">
    <property type="term" value="P:mRNA processing"/>
    <property type="evidence" value="ECO:0007669"/>
    <property type="project" value="UniProtKB-KW"/>
</dbReference>
<proteinExistence type="predicted"/>
<evidence type="ECO:0008006" key="5">
    <source>
        <dbReference type="Google" id="ProtNLM"/>
    </source>
</evidence>
<dbReference type="Proteomes" id="UP000186303">
    <property type="component" value="Chromosome 2"/>
</dbReference>
<organism evidence="3 4">
    <name type="scientific">Malassezia sympodialis (strain ATCC 42132)</name>
    <name type="common">Atopic eczema-associated yeast</name>
    <dbReference type="NCBI Taxonomy" id="1230383"/>
    <lineage>
        <taxon>Eukaryota</taxon>
        <taxon>Fungi</taxon>
        <taxon>Dikarya</taxon>
        <taxon>Basidiomycota</taxon>
        <taxon>Ustilaginomycotina</taxon>
        <taxon>Malasseziomycetes</taxon>
        <taxon>Malasseziales</taxon>
        <taxon>Malasseziaceae</taxon>
        <taxon>Malassezia</taxon>
    </lineage>
</organism>
<dbReference type="OMA" id="SRTMQFK"/>
<protein>
    <recommendedName>
        <fullName evidence="5">CCHC-type domain-containing protein</fullName>
    </recommendedName>
</protein>
<dbReference type="OrthoDB" id="437973at2759"/>